<accession>A0A1N6WIZ2</accession>
<dbReference type="Proteomes" id="UP000185924">
    <property type="component" value="Unassembled WGS sequence"/>
</dbReference>
<evidence type="ECO:0000313" key="2">
    <source>
        <dbReference type="EMBL" id="SIQ90069.1"/>
    </source>
</evidence>
<dbReference type="AlphaFoldDB" id="A0A1N6WIZ2"/>
<feature type="region of interest" description="Disordered" evidence="1">
    <location>
        <begin position="35"/>
        <end position="55"/>
    </location>
</feature>
<dbReference type="RefSeq" id="WP_234986321.1">
    <property type="nucleotide sequence ID" value="NZ_FTNM01000002.1"/>
</dbReference>
<evidence type="ECO:0000313" key="3">
    <source>
        <dbReference type="Proteomes" id="UP000185924"/>
    </source>
</evidence>
<protein>
    <submittedName>
        <fullName evidence="2">YD repeat-containing protein</fullName>
    </submittedName>
</protein>
<feature type="compositionally biased region" description="Low complexity" evidence="1">
    <location>
        <begin position="35"/>
        <end position="46"/>
    </location>
</feature>
<dbReference type="Gene3D" id="2.180.10.10">
    <property type="entry name" value="RHS repeat-associated core"/>
    <property type="match status" value="1"/>
</dbReference>
<dbReference type="STRING" id="1077936.SAMN05421545_1574"/>
<keyword evidence="3" id="KW-1185">Reference proteome</keyword>
<proteinExistence type="predicted"/>
<name>A0A1N6WIZ2_9BACT</name>
<organism evidence="2 3">
    <name type="scientific">Pontibacter lucknowensis</name>
    <dbReference type="NCBI Taxonomy" id="1077936"/>
    <lineage>
        <taxon>Bacteria</taxon>
        <taxon>Pseudomonadati</taxon>
        <taxon>Bacteroidota</taxon>
        <taxon>Cytophagia</taxon>
        <taxon>Cytophagales</taxon>
        <taxon>Hymenobacteraceae</taxon>
        <taxon>Pontibacter</taxon>
    </lineage>
</organism>
<dbReference type="PROSITE" id="PS51257">
    <property type="entry name" value="PROKAR_LIPOPROTEIN"/>
    <property type="match status" value="1"/>
</dbReference>
<sequence length="271" mass="30654">MKSSSVKHHLFLLLAGFGFSLLTLTSCEHENVLPAAPAKPSTGTPTTTPPTTTPPVTANSLLQQFEAQRYKYDAQDRLIELSFTNQGDIGYTVAYENDKPVRLNYRNGNHLVYTYSGEKVVEAVQYTPDNKVVFRFLFEYSGDKLVKETTLTYLSNEKGHLSIKDYVYDANSNLTEIVITWSPSNSPDDMRGPGVVKFGNYDNKINPVPYANMFFYLPDVKLHRNNPGFRDPGINKTLYTYTYHASGMPVKRSTQIQDYPELPPAVEEYSY</sequence>
<dbReference type="EMBL" id="FTNM01000002">
    <property type="protein sequence ID" value="SIQ90069.1"/>
    <property type="molecule type" value="Genomic_DNA"/>
</dbReference>
<reference evidence="3" key="1">
    <citation type="submission" date="2017-01" db="EMBL/GenBank/DDBJ databases">
        <authorList>
            <person name="Varghese N."/>
            <person name="Submissions S."/>
        </authorList>
    </citation>
    <scope>NUCLEOTIDE SEQUENCE [LARGE SCALE GENOMIC DNA]</scope>
    <source>
        <strain evidence="3">DM9</strain>
    </source>
</reference>
<evidence type="ECO:0000256" key="1">
    <source>
        <dbReference type="SAM" id="MobiDB-lite"/>
    </source>
</evidence>
<gene>
    <name evidence="2" type="ORF">SAMN05421545_1574</name>
</gene>